<protein>
    <submittedName>
        <fullName evidence="2">Uncharacterized protein</fullName>
    </submittedName>
</protein>
<evidence type="ECO:0000313" key="2">
    <source>
        <dbReference type="WBParaSite" id="PSAMB.scaffold24815size335.g39092.t1"/>
    </source>
</evidence>
<dbReference type="AlphaFoldDB" id="A0A914VSV0"/>
<reference evidence="2" key="1">
    <citation type="submission" date="2022-11" db="UniProtKB">
        <authorList>
            <consortium name="WormBaseParasite"/>
        </authorList>
    </citation>
    <scope>IDENTIFICATION</scope>
</reference>
<proteinExistence type="predicted"/>
<dbReference type="WBParaSite" id="PSAMB.scaffold24815size335.g39092.t1">
    <property type="protein sequence ID" value="PSAMB.scaffold24815size335.g39092.t1"/>
    <property type="gene ID" value="PSAMB.scaffold24815size335.g39092"/>
</dbReference>
<dbReference type="Proteomes" id="UP000887566">
    <property type="component" value="Unplaced"/>
</dbReference>
<name>A0A914VSV0_9BILA</name>
<organism evidence="1 2">
    <name type="scientific">Plectus sambesii</name>
    <dbReference type="NCBI Taxonomy" id="2011161"/>
    <lineage>
        <taxon>Eukaryota</taxon>
        <taxon>Metazoa</taxon>
        <taxon>Ecdysozoa</taxon>
        <taxon>Nematoda</taxon>
        <taxon>Chromadorea</taxon>
        <taxon>Plectida</taxon>
        <taxon>Plectina</taxon>
        <taxon>Plectoidea</taxon>
        <taxon>Plectidae</taxon>
        <taxon>Plectus</taxon>
    </lineage>
</organism>
<keyword evidence="1" id="KW-1185">Reference proteome</keyword>
<sequence length="33" mass="3738">MTTTAFQELIEMFTQSQTQYEKVLTLKTLANAG</sequence>
<accession>A0A914VSV0</accession>
<evidence type="ECO:0000313" key="1">
    <source>
        <dbReference type="Proteomes" id="UP000887566"/>
    </source>
</evidence>